<dbReference type="SUPFAM" id="SSF52540">
    <property type="entry name" value="P-loop containing nucleoside triphosphate hydrolases"/>
    <property type="match status" value="1"/>
</dbReference>
<name>A0A401QS37_STRNR</name>
<evidence type="ECO:0008006" key="3">
    <source>
        <dbReference type="Google" id="ProtNLM"/>
    </source>
</evidence>
<evidence type="ECO:0000313" key="2">
    <source>
        <dbReference type="Proteomes" id="UP000288351"/>
    </source>
</evidence>
<evidence type="ECO:0000313" key="1">
    <source>
        <dbReference type="EMBL" id="GCB88227.1"/>
    </source>
</evidence>
<gene>
    <name evidence="1" type="ORF">SALB_00897</name>
</gene>
<dbReference type="Pfam" id="PF13469">
    <property type="entry name" value="Sulfotransfer_3"/>
    <property type="match status" value="1"/>
</dbReference>
<accession>A0A401QS37</accession>
<comment type="caution">
    <text evidence="1">The sequence shown here is derived from an EMBL/GenBank/DDBJ whole genome shotgun (WGS) entry which is preliminary data.</text>
</comment>
<organism evidence="1 2">
    <name type="scientific">Streptomyces noursei</name>
    <name type="common">Streptomyces albulus</name>
    <dbReference type="NCBI Taxonomy" id="1971"/>
    <lineage>
        <taxon>Bacteria</taxon>
        <taxon>Bacillati</taxon>
        <taxon>Actinomycetota</taxon>
        <taxon>Actinomycetes</taxon>
        <taxon>Kitasatosporales</taxon>
        <taxon>Streptomycetaceae</taxon>
        <taxon>Streptomyces</taxon>
    </lineage>
</organism>
<dbReference type="Proteomes" id="UP000288351">
    <property type="component" value="Unassembled WGS sequence"/>
</dbReference>
<dbReference type="RefSeq" id="WP_157846741.1">
    <property type="nucleotide sequence ID" value="NZ_BHXC01000006.1"/>
</dbReference>
<reference evidence="1 2" key="1">
    <citation type="journal article" date="2019" name="Microbiol. Resour. Announc.">
        <title>Draft Genome Sequence of the Most Traditional epsilon-Poly-l-Lysine Producer, Streptomyces albulus NBRC14147.</title>
        <authorList>
            <person name="Yamanaka K."/>
            <person name="Hamano Y."/>
        </authorList>
    </citation>
    <scope>NUCLEOTIDE SEQUENCE [LARGE SCALE GENOMIC DNA]</scope>
    <source>
        <strain evidence="1 2">NBRC 14147</strain>
    </source>
</reference>
<dbReference type="Gene3D" id="3.40.50.300">
    <property type="entry name" value="P-loop containing nucleotide triphosphate hydrolases"/>
    <property type="match status" value="1"/>
</dbReference>
<protein>
    <recommendedName>
        <fullName evidence="3">Aromatic ring-opening dioxygenase LigA</fullName>
    </recommendedName>
</protein>
<sequence length="345" mass="38163">MSITFVVGSGRCGSTMLSRALQAHPDVLSMNEFFTSLAAKGDGAFQDRAIDGRQFWSLLSGPARPFDAIAASEYRTPEMLYPYERGRFRPETGLPAIAHMTLPALTPNPDALYDDLAAVIPDWPTQPLADHYRQFFTDLGHRLGRTVVVERSGASLAFLPALRALFPEARFVHLSRSGPHCALSMSRHAAFRTLLLRTEAMELLGLASPFDIGLEHAALLPDHLAHLAGEVDCDLVMRTPIPLAAFGRLWSHLMTQGVDEFLQLPPERRMTLAYEDILERPEHHLGRLASFAQAEPHPAWLHEAAASVVRTDRPPVTDPDTLTACAPGERALERQNRLLRAETTL</sequence>
<dbReference type="EMBL" id="BHXC01000006">
    <property type="protein sequence ID" value="GCB88227.1"/>
    <property type="molecule type" value="Genomic_DNA"/>
</dbReference>
<dbReference type="AlphaFoldDB" id="A0A401QS37"/>
<proteinExistence type="predicted"/>
<dbReference type="InterPro" id="IPR027417">
    <property type="entry name" value="P-loop_NTPase"/>
</dbReference>